<organism evidence="1 2">
    <name type="scientific">Caldithrix abyssi DSM 13497</name>
    <dbReference type="NCBI Taxonomy" id="880073"/>
    <lineage>
        <taxon>Bacteria</taxon>
        <taxon>Pseudomonadati</taxon>
        <taxon>Calditrichota</taxon>
        <taxon>Calditrichia</taxon>
        <taxon>Calditrichales</taxon>
        <taxon>Calditrichaceae</taxon>
        <taxon>Caldithrix</taxon>
    </lineage>
</organism>
<evidence type="ECO:0000313" key="2">
    <source>
        <dbReference type="Proteomes" id="UP000183868"/>
    </source>
</evidence>
<evidence type="ECO:0000313" key="1">
    <source>
        <dbReference type="EMBL" id="APF18830.1"/>
    </source>
</evidence>
<protein>
    <submittedName>
        <fullName evidence="1">Uncharacterized protein</fullName>
    </submittedName>
</protein>
<dbReference type="AlphaFoldDB" id="A0A1J1C8F9"/>
<dbReference type="EMBL" id="CP018099">
    <property type="protein sequence ID" value="APF18830.1"/>
    <property type="molecule type" value="Genomic_DNA"/>
</dbReference>
<accession>A0A1J1C8F9</accession>
<proteinExistence type="predicted"/>
<dbReference type="KEGG" id="caby:Cabys_2081"/>
<reference evidence="1 2" key="1">
    <citation type="submission" date="2016-11" db="EMBL/GenBank/DDBJ databases">
        <title>Genomic analysis of Caldithrix abyssi and proposal of a novel bacterial phylum Caldithrichaeota.</title>
        <authorList>
            <person name="Kublanov I."/>
            <person name="Sigalova O."/>
            <person name="Gavrilov S."/>
            <person name="Lebedinsky A."/>
            <person name="Ivanova N."/>
            <person name="Daum C."/>
            <person name="Reddy T."/>
            <person name="Klenk H.P."/>
            <person name="Goker M."/>
            <person name="Reva O."/>
            <person name="Miroshnichenko M."/>
            <person name="Kyprides N."/>
            <person name="Woyke T."/>
            <person name="Gelfand M."/>
        </authorList>
    </citation>
    <scope>NUCLEOTIDE SEQUENCE [LARGE SCALE GENOMIC DNA]</scope>
    <source>
        <strain evidence="1 2">LF13</strain>
    </source>
</reference>
<name>A0A1J1C8F9_CALAY</name>
<sequence length="39" mass="4659">MLLSSHIFLAKLKVKQFKKFKNVLQKILSVLRAFLKKDR</sequence>
<gene>
    <name evidence="1" type="ORF">Cabys_2081</name>
</gene>
<dbReference type="Proteomes" id="UP000183868">
    <property type="component" value="Chromosome"/>
</dbReference>